<evidence type="ECO:0000256" key="3">
    <source>
        <dbReference type="ARBA" id="ARBA00022475"/>
    </source>
</evidence>
<keyword evidence="6 7" id="KW-0472">Membrane</keyword>
<dbReference type="GO" id="GO:0005886">
    <property type="term" value="C:plasma membrane"/>
    <property type="evidence" value="ECO:0007669"/>
    <property type="project" value="UniProtKB-SubCell"/>
</dbReference>
<keyword evidence="3" id="KW-1003">Cell membrane</keyword>
<feature type="transmembrane region" description="Helical" evidence="7">
    <location>
        <begin position="159"/>
        <end position="181"/>
    </location>
</feature>
<feature type="transmembrane region" description="Helical" evidence="7">
    <location>
        <begin position="202"/>
        <end position="225"/>
    </location>
</feature>
<feature type="transmembrane region" description="Helical" evidence="7">
    <location>
        <begin position="106"/>
        <end position="127"/>
    </location>
</feature>
<dbReference type="InterPro" id="IPR035906">
    <property type="entry name" value="MetI-like_sf"/>
</dbReference>
<dbReference type="AlphaFoldDB" id="A0A4R2P648"/>
<dbReference type="SUPFAM" id="SSF161098">
    <property type="entry name" value="MetI-like"/>
    <property type="match status" value="1"/>
</dbReference>
<accession>A0A4R2P648</accession>
<evidence type="ECO:0000259" key="8">
    <source>
        <dbReference type="PROSITE" id="PS50928"/>
    </source>
</evidence>
<feature type="domain" description="ABC transmembrane type-1" evidence="8">
    <location>
        <begin position="68"/>
        <end position="282"/>
    </location>
</feature>
<protein>
    <submittedName>
        <fullName evidence="9">Carbohydrate ABC transporter membrane protein 1 (CUT1 family)</fullName>
    </submittedName>
</protein>
<name>A0A4R2P648_9BACL</name>
<feature type="transmembrane region" description="Helical" evidence="7">
    <location>
        <begin position="261"/>
        <end position="283"/>
    </location>
</feature>
<gene>
    <name evidence="9" type="ORF">EV207_11072</name>
</gene>
<evidence type="ECO:0000256" key="5">
    <source>
        <dbReference type="ARBA" id="ARBA00022989"/>
    </source>
</evidence>
<keyword evidence="2 7" id="KW-0813">Transport</keyword>
<comment type="similarity">
    <text evidence="7">Belongs to the binding-protein-dependent transport system permease family.</text>
</comment>
<comment type="caution">
    <text evidence="9">The sequence shown here is derived from an EMBL/GenBank/DDBJ whole genome shotgun (WGS) entry which is preliminary data.</text>
</comment>
<dbReference type="GO" id="GO:0055085">
    <property type="term" value="P:transmembrane transport"/>
    <property type="evidence" value="ECO:0007669"/>
    <property type="project" value="InterPro"/>
</dbReference>
<dbReference type="Gene3D" id="1.10.3720.10">
    <property type="entry name" value="MetI-like"/>
    <property type="match status" value="1"/>
</dbReference>
<dbReference type="EMBL" id="SLXK01000010">
    <property type="protein sequence ID" value="TCP29451.1"/>
    <property type="molecule type" value="Genomic_DNA"/>
</dbReference>
<evidence type="ECO:0000256" key="2">
    <source>
        <dbReference type="ARBA" id="ARBA00022448"/>
    </source>
</evidence>
<evidence type="ECO:0000256" key="1">
    <source>
        <dbReference type="ARBA" id="ARBA00004651"/>
    </source>
</evidence>
<dbReference type="InterPro" id="IPR000515">
    <property type="entry name" value="MetI-like"/>
</dbReference>
<dbReference type="PROSITE" id="PS50928">
    <property type="entry name" value="ABC_TM1"/>
    <property type="match status" value="1"/>
</dbReference>
<keyword evidence="10" id="KW-1185">Reference proteome</keyword>
<dbReference type="Pfam" id="PF00528">
    <property type="entry name" value="BPD_transp_1"/>
    <property type="match status" value="1"/>
</dbReference>
<comment type="subcellular location">
    <subcellularLocation>
        <location evidence="1 7">Cell membrane</location>
        <topology evidence="1 7">Multi-pass membrane protein</topology>
    </subcellularLocation>
</comment>
<keyword evidence="4 7" id="KW-0812">Transmembrane</keyword>
<dbReference type="RefSeq" id="WP_207902937.1">
    <property type="nucleotide sequence ID" value="NZ_SLXK01000010.1"/>
</dbReference>
<organism evidence="9 10">
    <name type="scientific">Scopulibacillus darangshiensis</name>
    <dbReference type="NCBI Taxonomy" id="442528"/>
    <lineage>
        <taxon>Bacteria</taxon>
        <taxon>Bacillati</taxon>
        <taxon>Bacillota</taxon>
        <taxon>Bacilli</taxon>
        <taxon>Bacillales</taxon>
        <taxon>Sporolactobacillaceae</taxon>
        <taxon>Scopulibacillus</taxon>
    </lineage>
</organism>
<dbReference type="CDD" id="cd06261">
    <property type="entry name" value="TM_PBP2"/>
    <property type="match status" value="1"/>
</dbReference>
<dbReference type="PANTHER" id="PTHR30193">
    <property type="entry name" value="ABC TRANSPORTER PERMEASE PROTEIN"/>
    <property type="match status" value="1"/>
</dbReference>
<feature type="transmembrane region" description="Helical" evidence="7">
    <location>
        <begin position="12"/>
        <end position="35"/>
    </location>
</feature>
<evidence type="ECO:0000256" key="6">
    <source>
        <dbReference type="ARBA" id="ARBA00023136"/>
    </source>
</evidence>
<dbReference type="InterPro" id="IPR051393">
    <property type="entry name" value="ABC_transporter_permease"/>
</dbReference>
<evidence type="ECO:0000313" key="9">
    <source>
        <dbReference type="EMBL" id="TCP29451.1"/>
    </source>
</evidence>
<sequence length="291" mass="33291">MKTALDRSRFGFYFVTPFFIIFLIFGLAPILYSLYLSFTSWDGFTDPVFVGFANYKRLLGDTLFFKSILNTMIIWIFSIVPQLILALVLAIILNEKFLRGKNFFRAVYYFPNIVTPVTLGVLFSLMFDWQTGSVNHLLVSLGIIDQPIYWLNSPWLSRIIVATVIMWQYFGFNMLVFIAGLQSIPQELYEAAEVDGANRLQVIFKIMLPLLRPVLLFTMITSIIGGLQLFDAPLMIGDGPENSTMTMVMYLYETAFKNFNYGYSAAIAYAIFIIILIFSIVSLKSQARKKD</sequence>
<feature type="transmembrane region" description="Helical" evidence="7">
    <location>
        <begin position="72"/>
        <end position="94"/>
    </location>
</feature>
<dbReference type="Proteomes" id="UP000295416">
    <property type="component" value="Unassembled WGS sequence"/>
</dbReference>
<evidence type="ECO:0000256" key="4">
    <source>
        <dbReference type="ARBA" id="ARBA00022692"/>
    </source>
</evidence>
<proteinExistence type="inferred from homology"/>
<evidence type="ECO:0000256" key="7">
    <source>
        <dbReference type="RuleBase" id="RU363032"/>
    </source>
</evidence>
<keyword evidence="5 7" id="KW-1133">Transmembrane helix</keyword>
<evidence type="ECO:0000313" key="10">
    <source>
        <dbReference type="Proteomes" id="UP000295416"/>
    </source>
</evidence>
<reference evidence="9 10" key="1">
    <citation type="submission" date="2019-03" db="EMBL/GenBank/DDBJ databases">
        <title>Genomic Encyclopedia of Type Strains, Phase IV (KMG-IV): sequencing the most valuable type-strain genomes for metagenomic binning, comparative biology and taxonomic classification.</title>
        <authorList>
            <person name="Goeker M."/>
        </authorList>
    </citation>
    <scope>NUCLEOTIDE SEQUENCE [LARGE SCALE GENOMIC DNA]</scope>
    <source>
        <strain evidence="9 10">DSM 19377</strain>
    </source>
</reference>
<dbReference type="PANTHER" id="PTHR30193:SF37">
    <property type="entry name" value="INNER MEMBRANE ABC TRANSPORTER PERMEASE PROTEIN YCJO"/>
    <property type="match status" value="1"/>
</dbReference>